<dbReference type="InterPro" id="IPR013517">
    <property type="entry name" value="FG-GAP"/>
</dbReference>
<keyword evidence="1 3" id="KW-0732">Signal</keyword>
<protein>
    <recommendedName>
        <fullName evidence="6">Integrin</fullName>
    </recommendedName>
</protein>
<evidence type="ECO:0000256" key="1">
    <source>
        <dbReference type="ARBA" id="ARBA00022729"/>
    </source>
</evidence>
<evidence type="ECO:0000256" key="2">
    <source>
        <dbReference type="SAM" id="MobiDB-lite"/>
    </source>
</evidence>
<sequence>MGHGDVGMSGRSKRRFGVIGTAVVCALLGMQAGTGSASAAVSGVEAPGPATVTGSAASAPGPAGFPYVASAGVSTTARPASGVGATAQPAAEAGTATHPAAAAEPATQPTASQPAAEGGPPARTAGGTSAATARTAGKAPRHDYDGDGRSDMAVWYDYSEGNDGMRAFLAGPDGGFAAPNRAWESPKGNFWAEHMKRVTGDFNGDGTGDVAAFYGYDSGRVALLTWLGKGDGTFAPHFTSWAVDPDNWTFDAITAQAGDFNGDGRDDIAAWYDYRSGDDKLFTFLADAKGGFGAPTPSFARPATEGWEVARMKFATGDFNGDGRDDIGVLDSYIAGSVRLMAFAAEPGGGFAEPVTGWESTGWQFGRVSVHAGDFDGDDRDEFAAWYDYADGHDALIGFGLDSQGRFGDRRELLSAVPGWYERSQMRIVTGDYNGDGRDDLAAFYGYSDGRAKAITWTAKPDGALGSALHSWSEPSGWNLDRTHLFERYSSPPPLPVCPVVYGHGGYPTGDNAYLRDKIRQPNHPKGLAQYKSWGAGGVEADLQLTKNGTKGVMWHNRTTRGLTGSEVPVTDIWWATGTDQLKGRTIDRGPYQGETVYTFREWLDSAKNQNMAAFVELKGEAGQSLLNPDKTIRETAWNEVIAPISERASQQKIMIYTGAKNTELRPELIKRMEAAGLGATLTDFPRWVDSAEYGWEEPAPSASLHYPTWQEKLDQFATPVSAQAMVTTWPRELRTWLNGKCL</sequence>
<dbReference type="Gene3D" id="2.40.128.340">
    <property type="match status" value="4"/>
</dbReference>
<dbReference type="Gene3D" id="3.20.20.190">
    <property type="entry name" value="Phosphatidylinositol (PI) phosphodiesterase"/>
    <property type="match status" value="1"/>
</dbReference>
<dbReference type="GO" id="GO:0006629">
    <property type="term" value="P:lipid metabolic process"/>
    <property type="evidence" value="ECO:0007669"/>
    <property type="project" value="InterPro"/>
</dbReference>
<dbReference type="InterPro" id="IPR028994">
    <property type="entry name" value="Integrin_alpha_N"/>
</dbReference>
<evidence type="ECO:0000313" key="4">
    <source>
        <dbReference type="EMBL" id="ARF64498.1"/>
    </source>
</evidence>
<dbReference type="Proteomes" id="UP000192445">
    <property type="component" value="Chromosome"/>
</dbReference>
<dbReference type="STRING" id="1935.B1H20_26240"/>
<dbReference type="OrthoDB" id="9815928at2"/>
<dbReference type="EMBL" id="CP020570">
    <property type="protein sequence ID" value="ARF64498.1"/>
    <property type="molecule type" value="Genomic_DNA"/>
</dbReference>
<dbReference type="Pfam" id="PF01839">
    <property type="entry name" value="FG-GAP"/>
    <property type="match status" value="1"/>
</dbReference>
<dbReference type="GO" id="GO:0008081">
    <property type="term" value="F:phosphoric diester hydrolase activity"/>
    <property type="evidence" value="ECO:0007669"/>
    <property type="project" value="InterPro"/>
</dbReference>
<gene>
    <name evidence="4" type="ORF">B1H20_26240</name>
</gene>
<reference evidence="4 5" key="1">
    <citation type="submission" date="2017-03" db="EMBL/GenBank/DDBJ databases">
        <title>Complete Genome Sequence of a natural compounds producer, Streptomyces violaceus S21.</title>
        <authorList>
            <person name="Zhong C."/>
            <person name="Zhao Z."/>
            <person name="Fu J."/>
            <person name="Zong G."/>
            <person name="Qin R."/>
            <person name="Cao G."/>
        </authorList>
    </citation>
    <scope>NUCLEOTIDE SEQUENCE [LARGE SCALE GENOMIC DNA]</scope>
    <source>
        <strain evidence="4 5">S21</strain>
    </source>
</reference>
<dbReference type="Pfam" id="PF13517">
    <property type="entry name" value="FG-GAP_3"/>
    <property type="match status" value="1"/>
</dbReference>
<accession>A0A1V0UHT6</accession>
<evidence type="ECO:0000313" key="5">
    <source>
        <dbReference type="Proteomes" id="UP000192445"/>
    </source>
</evidence>
<organism evidence="4 5">
    <name type="scientific">Streptomyces violaceoruber</name>
    <dbReference type="NCBI Taxonomy" id="1935"/>
    <lineage>
        <taxon>Bacteria</taxon>
        <taxon>Bacillati</taxon>
        <taxon>Actinomycetota</taxon>
        <taxon>Actinomycetes</taxon>
        <taxon>Kitasatosporales</taxon>
        <taxon>Streptomycetaceae</taxon>
        <taxon>Streptomyces</taxon>
        <taxon>Streptomyces violaceoruber group</taxon>
    </lineage>
</organism>
<evidence type="ECO:0000256" key="3">
    <source>
        <dbReference type="SAM" id="SignalP"/>
    </source>
</evidence>
<dbReference type="AlphaFoldDB" id="A0A1V0UHT6"/>
<name>A0A1V0UHT6_STRVN</name>
<feature type="chain" id="PRO_5012572702" description="Integrin" evidence="3">
    <location>
        <begin position="40"/>
        <end position="743"/>
    </location>
</feature>
<evidence type="ECO:0008006" key="6">
    <source>
        <dbReference type="Google" id="ProtNLM"/>
    </source>
</evidence>
<dbReference type="SUPFAM" id="SSF69318">
    <property type="entry name" value="Integrin alpha N-terminal domain"/>
    <property type="match status" value="1"/>
</dbReference>
<dbReference type="SUPFAM" id="SSF51695">
    <property type="entry name" value="PLC-like phosphodiesterases"/>
    <property type="match status" value="1"/>
</dbReference>
<dbReference type="KEGG" id="svu:B1H20_26240"/>
<feature type="signal peptide" evidence="3">
    <location>
        <begin position="1"/>
        <end position="39"/>
    </location>
</feature>
<dbReference type="InterPro" id="IPR017946">
    <property type="entry name" value="PLC-like_Pdiesterase_TIM-brl"/>
</dbReference>
<feature type="region of interest" description="Disordered" evidence="2">
    <location>
        <begin position="77"/>
        <end position="146"/>
    </location>
</feature>
<proteinExistence type="predicted"/>
<feature type="compositionally biased region" description="Low complexity" evidence="2">
    <location>
        <begin position="82"/>
        <end position="138"/>
    </location>
</feature>